<evidence type="ECO:0000256" key="7">
    <source>
        <dbReference type="SAM" id="Phobius"/>
    </source>
</evidence>
<dbReference type="PANTHER" id="PTHR13906:SF4">
    <property type="entry name" value="LYSOPHOSPHOLIPID ACYLTRANSFERASE 6"/>
    <property type="match status" value="1"/>
</dbReference>
<organism evidence="8 9">
    <name type="scientific">Popillia japonica</name>
    <name type="common">Japanese beetle</name>
    <dbReference type="NCBI Taxonomy" id="7064"/>
    <lineage>
        <taxon>Eukaryota</taxon>
        <taxon>Metazoa</taxon>
        <taxon>Ecdysozoa</taxon>
        <taxon>Arthropoda</taxon>
        <taxon>Hexapoda</taxon>
        <taxon>Insecta</taxon>
        <taxon>Pterygota</taxon>
        <taxon>Neoptera</taxon>
        <taxon>Endopterygota</taxon>
        <taxon>Coleoptera</taxon>
        <taxon>Polyphaga</taxon>
        <taxon>Scarabaeiformia</taxon>
        <taxon>Scarabaeidae</taxon>
        <taxon>Rutelinae</taxon>
        <taxon>Popillia</taxon>
    </lineage>
</organism>
<dbReference type="AlphaFoldDB" id="A0AAW1KLY8"/>
<keyword evidence="3 7" id="KW-0812">Transmembrane</keyword>
<evidence type="ECO:0000256" key="6">
    <source>
        <dbReference type="ARBA" id="ARBA00023315"/>
    </source>
</evidence>
<dbReference type="Pfam" id="PF03062">
    <property type="entry name" value="MBOAT"/>
    <property type="match status" value="1"/>
</dbReference>
<evidence type="ECO:0000256" key="1">
    <source>
        <dbReference type="ARBA" id="ARBA00004141"/>
    </source>
</evidence>
<sequence length="339" mass="38173">MAFRSHHYDGSRIFTWLAEYVGIEVDQVNFVISQFVALALASLFRTVLHPSKTKSEIRHGFGLVFGLIIGYFCFGMQALHLAGLPSLCYIVIRTTSPQIMQRMVLAVALIYLSCIHLHRQIYDYASYTLDISGPLMIITQKVTSLAFCIHDGIARAETELSKSQKTYAVNKIPSALEYFSYALQFPSLMAGPALFYKDYIDFIDGKHLLPNSQPAGASRDSSTRIVVHEPSPIGAVFKKVTMAMICVAIFVKFLPVFPISRVKDSDFVENTSLLYKFWYLNGATMLMRFKYYFAWLFADAVCNNSGMGFNGYDANGIPQWDKFTNVFVLNFEVSACSIL</sequence>
<keyword evidence="4 7" id="KW-1133">Transmembrane helix</keyword>
<proteinExistence type="predicted"/>
<dbReference type="GO" id="GO:0016020">
    <property type="term" value="C:membrane"/>
    <property type="evidence" value="ECO:0007669"/>
    <property type="project" value="UniProtKB-SubCell"/>
</dbReference>
<dbReference type="Proteomes" id="UP001458880">
    <property type="component" value="Unassembled WGS sequence"/>
</dbReference>
<feature type="transmembrane region" description="Helical" evidence="7">
    <location>
        <begin position="60"/>
        <end position="79"/>
    </location>
</feature>
<name>A0AAW1KLY8_POPJA</name>
<feature type="transmembrane region" description="Helical" evidence="7">
    <location>
        <begin position="99"/>
        <end position="117"/>
    </location>
</feature>
<keyword evidence="2" id="KW-0808">Transferase</keyword>
<evidence type="ECO:0000256" key="5">
    <source>
        <dbReference type="ARBA" id="ARBA00023136"/>
    </source>
</evidence>
<dbReference type="EMBL" id="JASPKY010000196">
    <property type="protein sequence ID" value="KAK9721657.1"/>
    <property type="molecule type" value="Genomic_DNA"/>
</dbReference>
<protein>
    <submittedName>
        <fullName evidence="8">MBOAT, membrane-bound O-acyltransferase family</fullName>
    </submittedName>
</protein>
<dbReference type="GO" id="GO:0016746">
    <property type="term" value="F:acyltransferase activity"/>
    <property type="evidence" value="ECO:0007669"/>
    <property type="project" value="UniProtKB-KW"/>
</dbReference>
<evidence type="ECO:0000313" key="8">
    <source>
        <dbReference type="EMBL" id="KAK9721657.1"/>
    </source>
</evidence>
<keyword evidence="9" id="KW-1185">Reference proteome</keyword>
<keyword evidence="5 7" id="KW-0472">Membrane</keyword>
<evidence type="ECO:0000256" key="4">
    <source>
        <dbReference type="ARBA" id="ARBA00022989"/>
    </source>
</evidence>
<feature type="transmembrane region" description="Helical" evidence="7">
    <location>
        <begin position="30"/>
        <end position="48"/>
    </location>
</feature>
<comment type="subcellular location">
    <subcellularLocation>
        <location evidence="1">Membrane</location>
        <topology evidence="1">Multi-pass membrane protein</topology>
    </subcellularLocation>
</comment>
<evidence type="ECO:0000256" key="3">
    <source>
        <dbReference type="ARBA" id="ARBA00022692"/>
    </source>
</evidence>
<feature type="transmembrane region" description="Helical" evidence="7">
    <location>
        <begin position="240"/>
        <end position="257"/>
    </location>
</feature>
<evidence type="ECO:0000313" key="9">
    <source>
        <dbReference type="Proteomes" id="UP001458880"/>
    </source>
</evidence>
<reference evidence="8 9" key="1">
    <citation type="journal article" date="2024" name="BMC Genomics">
        <title>De novo assembly and annotation of Popillia japonica's genome with initial clues to its potential as an invasive pest.</title>
        <authorList>
            <person name="Cucini C."/>
            <person name="Boschi S."/>
            <person name="Funari R."/>
            <person name="Cardaioli E."/>
            <person name="Iannotti N."/>
            <person name="Marturano G."/>
            <person name="Paoli F."/>
            <person name="Bruttini M."/>
            <person name="Carapelli A."/>
            <person name="Frati F."/>
            <person name="Nardi F."/>
        </authorList>
    </citation>
    <scope>NUCLEOTIDE SEQUENCE [LARGE SCALE GENOMIC DNA]</scope>
    <source>
        <strain evidence="8">DMR45628</strain>
    </source>
</reference>
<dbReference type="PANTHER" id="PTHR13906">
    <property type="entry name" value="PORCUPINE"/>
    <property type="match status" value="1"/>
</dbReference>
<dbReference type="GO" id="GO:0030258">
    <property type="term" value="P:lipid modification"/>
    <property type="evidence" value="ECO:0007669"/>
    <property type="project" value="TreeGrafter"/>
</dbReference>
<comment type="caution">
    <text evidence="8">The sequence shown here is derived from an EMBL/GenBank/DDBJ whole genome shotgun (WGS) entry which is preliminary data.</text>
</comment>
<evidence type="ECO:0000256" key="2">
    <source>
        <dbReference type="ARBA" id="ARBA00022679"/>
    </source>
</evidence>
<dbReference type="InterPro" id="IPR049941">
    <property type="entry name" value="LPLAT_7/PORCN-like"/>
</dbReference>
<accession>A0AAW1KLY8</accession>
<keyword evidence="6" id="KW-0012">Acyltransferase</keyword>
<gene>
    <name evidence="8" type="ORF">QE152_g20771</name>
</gene>
<dbReference type="InterPro" id="IPR004299">
    <property type="entry name" value="MBOAT_fam"/>
</dbReference>